<dbReference type="PRINTS" id="PR00507">
    <property type="entry name" value="N12N6MTFRASE"/>
</dbReference>
<protein>
    <recommendedName>
        <fullName evidence="1">Type II methyltransferase M.TaqI-like domain-containing protein</fullName>
    </recommendedName>
</protein>
<dbReference type="InterPro" id="IPR011639">
    <property type="entry name" value="MethylTrfase_TaqI-like_dom"/>
</dbReference>
<accession>A0A2M7E8A5</accession>
<dbReference type="InterPro" id="IPR029063">
    <property type="entry name" value="SAM-dependent_MTases_sf"/>
</dbReference>
<dbReference type="GO" id="GO:0003676">
    <property type="term" value="F:nucleic acid binding"/>
    <property type="evidence" value="ECO:0007669"/>
    <property type="project" value="InterPro"/>
</dbReference>
<dbReference type="GO" id="GO:0009007">
    <property type="term" value="F:site-specific DNA-methyltransferase (adenine-specific) activity"/>
    <property type="evidence" value="ECO:0007669"/>
    <property type="project" value="UniProtKB-EC"/>
</dbReference>
<dbReference type="PROSITE" id="PS00092">
    <property type="entry name" value="N6_MTASE"/>
    <property type="match status" value="1"/>
</dbReference>
<dbReference type="Pfam" id="PF07669">
    <property type="entry name" value="Eco57I"/>
    <property type="match status" value="1"/>
</dbReference>
<reference evidence="3" key="1">
    <citation type="submission" date="2017-09" db="EMBL/GenBank/DDBJ databases">
        <title>Depth-based differentiation of microbial function through sediment-hosted aquifers and enrichment of novel symbionts in the deep terrestrial subsurface.</title>
        <authorList>
            <person name="Probst A.J."/>
            <person name="Ladd B."/>
            <person name="Jarett J.K."/>
            <person name="Geller-Mcgrath D.E."/>
            <person name="Sieber C.M.K."/>
            <person name="Emerson J.B."/>
            <person name="Anantharaman K."/>
            <person name="Thomas B.C."/>
            <person name="Malmstrom R."/>
            <person name="Stieglmeier M."/>
            <person name="Klingl A."/>
            <person name="Woyke T."/>
            <person name="Ryan C.M."/>
            <person name="Banfield J.F."/>
        </authorList>
    </citation>
    <scope>NUCLEOTIDE SEQUENCE [LARGE SCALE GENOMIC DNA]</scope>
</reference>
<evidence type="ECO:0000313" key="3">
    <source>
        <dbReference type="Proteomes" id="UP000228886"/>
    </source>
</evidence>
<evidence type="ECO:0000259" key="1">
    <source>
        <dbReference type="Pfam" id="PF07669"/>
    </source>
</evidence>
<dbReference type="Gene3D" id="3.40.50.150">
    <property type="entry name" value="Vaccinia Virus protein VP39"/>
    <property type="match status" value="1"/>
</dbReference>
<dbReference type="SUPFAM" id="SSF53335">
    <property type="entry name" value="S-adenosyl-L-methionine-dependent methyltransferases"/>
    <property type="match status" value="1"/>
</dbReference>
<proteinExistence type="predicted"/>
<feature type="domain" description="Type II methyltransferase M.TaqI-like" evidence="1">
    <location>
        <begin position="87"/>
        <end position="189"/>
    </location>
</feature>
<evidence type="ECO:0000313" key="2">
    <source>
        <dbReference type="EMBL" id="PIV63972.1"/>
    </source>
</evidence>
<name>A0A2M7E8A5_9BACT</name>
<dbReference type="AlphaFoldDB" id="A0A2M7E8A5"/>
<dbReference type="EMBL" id="PETL01000221">
    <property type="protein sequence ID" value="PIV63972.1"/>
    <property type="molecule type" value="Genomic_DNA"/>
</dbReference>
<gene>
    <name evidence="2" type="ORF">COS11_04600</name>
</gene>
<dbReference type="InterPro" id="IPR002052">
    <property type="entry name" value="DNA_methylase_N6_adenine_CS"/>
</dbReference>
<organism evidence="2 3">
    <name type="scientific">bacterium (Candidatus Ratteibacteria) CG01_land_8_20_14_3_00_40_19</name>
    <dbReference type="NCBI Taxonomy" id="2014290"/>
    <lineage>
        <taxon>Bacteria</taxon>
        <taxon>Candidatus Ratteibacteria</taxon>
    </lineage>
</organism>
<dbReference type="GO" id="GO:0032259">
    <property type="term" value="P:methylation"/>
    <property type="evidence" value="ECO:0007669"/>
    <property type="project" value="InterPro"/>
</dbReference>
<sequence>MQVHLAEHLPKSERIQLGSYYTSEKLVKLVHEFIKPYLENKKKDVILFDSAGGCGAFLFGIKHYDYRIADCDLEACKFLKQYFSHNNIFHTNSLKEVNRDKYLIPSSKFLIMIGNPPYNDTTSEFKSGEKGQNICDEDLYDRDIGVSFLKSYHKLNADVVCVLHPLSYLIKEANFKRLRDFKGNYKLIRGTIFSSALFQGTGTGKFPILVALYEKNADGMLFEDIRDFRFNILDNDKIFVLSDFKTTDGYINKYPPRKNDVQKSPIGLYYYSFRDFNSLKKNASFFTKEHPNGIVVTLENFYKYSYLYSLKSLFNPEDAWLYGNLSPLVNIEDVEQNKKLYILYAIKTNKVLREMDNSILKKIANYYKIKFNNTDNIDKIEKAIKDRLSPLIEWKK</sequence>
<dbReference type="Proteomes" id="UP000228886">
    <property type="component" value="Unassembled WGS sequence"/>
</dbReference>
<dbReference type="GO" id="GO:0006304">
    <property type="term" value="P:DNA modification"/>
    <property type="evidence" value="ECO:0007669"/>
    <property type="project" value="InterPro"/>
</dbReference>
<comment type="caution">
    <text evidence="2">The sequence shown here is derived from an EMBL/GenBank/DDBJ whole genome shotgun (WGS) entry which is preliminary data.</text>
</comment>